<reference evidence="4" key="2">
    <citation type="submission" date="2025-08" db="UniProtKB">
        <authorList>
            <consortium name="Ensembl"/>
        </authorList>
    </citation>
    <scope>IDENTIFICATION</scope>
</reference>
<dbReference type="SUPFAM" id="SSF46689">
    <property type="entry name" value="Homeodomain-like"/>
    <property type="match status" value="1"/>
</dbReference>
<keyword evidence="1" id="KW-0238">DNA-binding</keyword>
<reference evidence="4" key="3">
    <citation type="submission" date="2025-09" db="UniProtKB">
        <authorList>
            <consortium name="Ensembl"/>
        </authorList>
    </citation>
    <scope>IDENTIFICATION</scope>
</reference>
<proteinExistence type="predicted"/>
<dbReference type="Proteomes" id="UP000472265">
    <property type="component" value="Chromosome 24"/>
</dbReference>
<dbReference type="GeneTree" id="ENSGT00940000164756"/>
<protein>
    <recommendedName>
        <fullName evidence="3">HTH CENPB-type domain-containing protein</fullName>
    </recommendedName>
</protein>
<accession>A0A671YYE5</accession>
<evidence type="ECO:0000256" key="2">
    <source>
        <dbReference type="SAM" id="MobiDB-lite"/>
    </source>
</evidence>
<dbReference type="Gene3D" id="1.10.10.60">
    <property type="entry name" value="Homeodomain-like"/>
    <property type="match status" value="1"/>
</dbReference>
<feature type="region of interest" description="Disordered" evidence="2">
    <location>
        <begin position="421"/>
        <end position="441"/>
    </location>
</feature>
<dbReference type="GO" id="GO:0005634">
    <property type="term" value="C:nucleus"/>
    <property type="evidence" value="ECO:0007669"/>
    <property type="project" value="TreeGrafter"/>
</dbReference>
<dbReference type="InterPro" id="IPR009057">
    <property type="entry name" value="Homeodomain-like_sf"/>
</dbReference>
<feature type="domain" description="HTH CENPB-type" evidence="3">
    <location>
        <begin position="56"/>
        <end position="127"/>
    </location>
</feature>
<gene>
    <name evidence="4" type="primary">LOC115576656</name>
</gene>
<evidence type="ECO:0000313" key="4">
    <source>
        <dbReference type="Ensembl" id="ENSSAUP00010067284.1"/>
    </source>
</evidence>
<dbReference type="InParanoid" id="A0A671YYE5"/>
<evidence type="ECO:0000313" key="5">
    <source>
        <dbReference type="Proteomes" id="UP000472265"/>
    </source>
</evidence>
<dbReference type="SMART" id="SM00674">
    <property type="entry name" value="CENPB"/>
    <property type="match status" value="1"/>
</dbReference>
<evidence type="ECO:0000259" key="3">
    <source>
        <dbReference type="PROSITE" id="PS51253"/>
    </source>
</evidence>
<dbReference type="InterPro" id="IPR050863">
    <property type="entry name" value="CenT-Element_Derived"/>
</dbReference>
<sequence>DKCRSLRGNGRMHSFLPYIRLINEGQYAAEKLGIPQATLCSLIKQGETVMNANDGERKGGHPGKAPAVEAALVKCIDNARSRNAPLSGPLVREKAEALAASLREDGFKVSVGWFERFKKRENIVFKKLHGEAAEADTVSRDEWLEQQWVRVRQDYSEENIWNADETGIYFRALPDSTLTFKSDNKRGGKKSKERITALLACSAAGEKKELFGVGKSHSPRCFKHVRTLPVRYAANSSAWMTAALFVEWLKDWDRKLGQERKSILLLVDNCAAHNVKNSTLRNIRLEFLPKNTTSILRPCDQGIVRTTKTYFRKEMARSVLRQIDEGNRAAAADIAKKISLLDAILMLRDAWADVEASTIRNCWRKGGLVMSPEEEPTTVDPPAEISTDEFEQWILSDDSTPVSEPVTDEDIISEVQERFGAGTSAACSKEEEEDEEEETVVPSRAEMRNAICILKTRNSPACWFQKL</sequence>
<feature type="compositionally biased region" description="Acidic residues" evidence="2">
    <location>
        <begin position="430"/>
        <end position="439"/>
    </location>
</feature>
<dbReference type="Ensembl" id="ENSSAUT00010070433.1">
    <property type="protein sequence ID" value="ENSSAUP00010067284.1"/>
    <property type="gene ID" value="ENSSAUG00010026755.1"/>
</dbReference>
<dbReference type="PANTHER" id="PTHR19303:SF73">
    <property type="entry name" value="PROTEIN PDC2"/>
    <property type="match status" value="1"/>
</dbReference>
<organism evidence="4 5">
    <name type="scientific">Sparus aurata</name>
    <name type="common">Gilthead sea bream</name>
    <dbReference type="NCBI Taxonomy" id="8175"/>
    <lineage>
        <taxon>Eukaryota</taxon>
        <taxon>Metazoa</taxon>
        <taxon>Chordata</taxon>
        <taxon>Craniata</taxon>
        <taxon>Vertebrata</taxon>
        <taxon>Euteleostomi</taxon>
        <taxon>Actinopterygii</taxon>
        <taxon>Neopterygii</taxon>
        <taxon>Teleostei</taxon>
        <taxon>Neoteleostei</taxon>
        <taxon>Acanthomorphata</taxon>
        <taxon>Eupercaria</taxon>
        <taxon>Spariformes</taxon>
        <taxon>Sparidae</taxon>
        <taxon>Sparus</taxon>
    </lineage>
</organism>
<dbReference type="OMA" id="WIKTEWP"/>
<evidence type="ECO:0000256" key="1">
    <source>
        <dbReference type="ARBA" id="ARBA00023125"/>
    </source>
</evidence>
<dbReference type="InterPro" id="IPR006600">
    <property type="entry name" value="HTH_CenpB_DNA-bd_dom"/>
</dbReference>
<dbReference type="Pfam" id="PF03221">
    <property type="entry name" value="HTH_Tnp_Tc5"/>
    <property type="match status" value="1"/>
</dbReference>
<dbReference type="InterPro" id="IPR004875">
    <property type="entry name" value="DDE_SF_endonuclease_dom"/>
</dbReference>
<dbReference type="PROSITE" id="PS51253">
    <property type="entry name" value="HTH_CENPB"/>
    <property type="match status" value="1"/>
</dbReference>
<dbReference type="PANTHER" id="PTHR19303">
    <property type="entry name" value="TRANSPOSON"/>
    <property type="match status" value="1"/>
</dbReference>
<dbReference type="Pfam" id="PF03184">
    <property type="entry name" value="DDE_1"/>
    <property type="match status" value="1"/>
</dbReference>
<dbReference type="AlphaFoldDB" id="A0A671YYE5"/>
<name>A0A671YYE5_SPAAU</name>
<reference evidence="4" key="1">
    <citation type="submission" date="2021-04" db="EMBL/GenBank/DDBJ databases">
        <authorList>
            <consortium name="Wellcome Sanger Institute Data Sharing"/>
        </authorList>
    </citation>
    <scope>NUCLEOTIDE SEQUENCE [LARGE SCALE GENOMIC DNA]</scope>
</reference>
<keyword evidence="5" id="KW-1185">Reference proteome</keyword>
<dbReference type="GO" id="GO:0003677">
    <property type="term" value="F:DNA binding"/>
    <property type="evidence" value="ECO:0007669"/>
    <property type="project" value="UniProtKB-KW"/>
</dbReference>